<gene>
    <name evidence="21" type="ORF">SCHPADRAFT_864588</name>
</gene>
<dbReference type="Pfam" id="PF04561">
    <property type="entry name" value="RNA_pol_Rpb2_2"/>
    <property type="match status" value="1"/>
</dbReference>
<dbReference type="FunFam" id="3.90.1100.10:FF:000016">
    <property type="entry name" value="DNA-directed RNA polymerase subunit beta"/>
    <property type="match status" value="1"/>
</dbReference>
<comment type="subcellular location">
    <subcellularLocation>
        <location evidence="1">Nucleus</location>
        <location evidence="1">Nucleolus</location>
    </subcellularLocation>
</comment>
<organism evidence="21 22">
    <name type="scientific">Schizopora paradoxa</name>
    <dbReference type="NCBI Taxonomy" id="27342"/>
    <lineage>
        <taxon>Eukaryota</taxon>
        <taxon>Fungi</taxon>
        <taxon>Dikarya</taxon>
        <taxon>Basidiomycota</taxon>
        <taxon>Agaricomycotina</taxon>
        <taxon>Agaricomycetes</taxon>
        <taxon>Hymenochaetales</taxon>
        <taxon>Schizoporaceae</taxon>
        <taxon>Schizopora</taxon>
    </lineage>
</organism>
<dbReference type="GO" id="GO:0006351">
    <property type="term" value="P:DNA-templated transcription"/>
    <property type="evidence" value="ECO:0007669"/>
    <property type="project" value="InterPro"/>
</dbReference>
<dbReference type="Pfam" id="PF04560">
    <property type="entry name" value="RNA_pol_Rpb2_7"/>
    <property type="match status" value="1"/>
</dbReference>
<dbReference type="GO" id="GO:0003677">
    <property type="term" value="F:DNA binding"/>
    <property type="evidence" value="ECO:0007669"/>
    <property type="project" value="InterPro"/>
</dbReference>
<evidence type="ECO:0000256" key="10">
    <source>
        <dbReference type="ARBA" id="ARBA00023242"/>
    </source>
</evidence>
<keyword evidence="5 13" id="KW-0548">Nucleotidyltransferase</keyword>
<keyword evidence="3 13" id="KW-0240">DNA-directed RNA polymerase</keyword>
<feature type="domain" description="RNA polymerase Rpb2" evidence="16">
    <location>
        <begin position="1075"/>
        <end position="1122"/>
    </location>
</feature>
<accession>A0A0H2SS61</accession>
<keyword evidence="22" id="KW-1185">Reference proteome</keyword>
<dbReference type="EMBL" id="KQ085884">
    <property type="protein sequence ID" value="KLO19936.1"/>
    <property type="molecule type" value="Genomic_DNA"/>
</dbReference>
<dbReference type="InParanoid" id="A0A0H2SS61"/>
<dbReference type="FunFam" id="3.90.1070.20:FF:000003">
    <property type="entry name" value="DNA-directed RNA polymerase subunit beta"/>
    <property type="match status" value="1"/>
</dbReference>
<evidence type="ECO:0000256" key="3">
    <source>
        <dbReference type="ARBA" id="ARBA00022478"/>
    </source>
</evidence>
<dbReference type="EC" id="2.7.7.6" evidence="13"/>
<evidence type="ECO:0000256" key="8">
    <source>
        <dbReference type="ARBA" id="ARBA00022833"/>
    </source>
</evidence>
<reference evidence="21 22" key="1">
    <citation type="submission" date="2015-04" db="EMBL/GenBank/DDBJ databases">
        <title>Complete genome sequence of Schizopora paradoxa KUC8140, a cosmopolitan wood degrader in East Asia.</title>
        <authorList>
            <consortium name="DOE Joint Genome Institute"/>
            <person name="Min B."/>
            <person name="Park H."/>
            <person name="Jang Y."/>
            <person name="Kim J.-J."/>
            <person name="Kim K.H."/>
            <person name="Pangilinan J."/>
            <person name="Lipzen A."/>
            <person name="Riley R."/>
            <person name="Grigoriev I.V."/>
            <person name="Spatafora J.W."/>
            <person name="Choi I.-G."/>
        </authorList>
    </citation>
    <scope>NUCLEOTIDE SEQUENCE [LARGE SCALE GENOMIC DNA]</scope>
    <source>
        <strain evidence="21 22">KUC8140</strain>
    </source>
</reference>
<feature type="domain" description="DNA-directed RNA polymerase subunit 2 hybrid-binding" evidence="15">
    <location>
        <begin position="702"/>
        <end position="1073"/>
    </location>
</feature>
<evidence type="ECO:0000259" key="17">
    <source>
        <dbReference type="Pfam" id="PF04561"/>
    </source>
</evidence>
<dbReference type="FunFam" id="3.90.1110.10:FF:000007">
    <property type="entry name" value="DNA-directed RNA polymerase subunit beta"/>
    <property type="match status" value="1"/>
</dbReference>
<evidence type="ECO:0000256" key="5">
    <source>
        <dbReference type="ARBA" id="ARBA00022695"/>
    </source>
</evidence>
<keyword evidence="10" id="KW-0539">Nucleus</keyword>
<feature type="domain" description="RNA polymerase beta subunit protrusion" evidence="18">
    <location>
        <begin position="34"/>
        <end position="435"/>
    </location>
</feature>
<evidence type="ECO:0000256" key="4">
    <source>
        <dbReference type="ARBA" id="ARBA00022679"/>
    </source>
</evidence>
<dbReference type="PROSITE" id="PS01166">
    <property type="entry name" value="RNA_POL_BETA"/>
    <property type="match status" value="1"/>
</dbReference>
<dbReference type="Gene3D" id="3.90.1800.10">
    <property type="entry name" value="RNA polymerase alpha subunit dimerisation domain"/>
    <property type="match status" value="1"/>
</dbReference>
<dbReference type="InterPro" id="IPR015712">
    <property type="entry name" value="DNA-dir_RNA_pol_su2"/>
</dbReference>
<evidence type="ECO:0000256" key="7">
    <source>
        <dbReference type="ARBA" id="ARBA00022771"/>
    </source>
</evidence>
<protein>
    <recommendedName>
        <fullName evidence="13">DNA-directed RNA polymerase subunit beta</fullName>
        <ecNumber evidence="13">2.7.7.6</ecNumber>
    </recommendedName>
</protein>
<dbReference type="Pfam" id="PF00562">
    <property type="entry name" value="RNA_pol_Rpb2_6"/>
    <property type="match status" value="1"/>
</dbReference>
<keyword evidence="8" id="KW-0862">Zinc</keyword>
<dbReference type="FunCoup" id="A0A0H2SS61">
    <property type="interactions" value="359"/>
</dbReference>
<proteinExistence type="inferred from homology"/>
<evidence type="ECO:0000256" key="11">
    <source>
        <dbReference type="ARBA" id="ARBA00047768"/>
    </source>
</evidence>
<dbReference type="Gene3D" id="2.40.270.10">
    <property type="entry name" value="DNA-directed RNA polymerase, subunit 2, domain 6"/>
    <property type="match status" value="1"/>
</dbReference>
<evidence type="ECO:0000259" key="18">
    <source>
        <dbReference type="Pfam" id="PF04563"/>
    </source>
</evidence>
<dbReference type="InterPro" id="IPR037034">
    <property type="entry name" value="RNA_pol_Rpb2_2_sf"/>
</dbReference>
<evidence type="ECO:0000256" key="13">
    <source>
        <dbReference type="RuleBase" id="RU363031"/>
    </source>
</evidence>
<dbReference type="InterPro" id="IPR009674">
    <property type="entry name" value="Rpa2_dom_4"/>
</dbReference>
<name>A0A0H2SS61_9AGAM</name>
<evidence type="ECO:0000259" key="15">
    <source>
        <dbReference type="Pfam" id="PF00562"/>
    </source>
</evidence>
<feature type="domain" description="DNA-directed RNA polymerase I subunit RPA2" evidence="20">
    <location>
        <begin position="595"/>
        <end position="652"/>
    </location>
</feature>
<comment type="function">
    <text evidence="13">DNA-dependent RNA polymerase catalyzes the transcription of DNA into RNA using the four ribonucleoside triphosphates as substrates.</text>
</comment>
<feature type="domain" description="RNA polymerase Rpb2" evidence="19">
    <location>
        <begin position="487"/>
        <end position="551"/>
    </location>
</feature>
<dbReference type="Gene3D" id="3.90.1110.10">
    <property type="entry name" value="RNA polymerase Rpb2, domain 2"/>
    <property type="match status" value="1"/>
</dbReference>
<dbReference type="InterPro" id="IPR007641">
    <property type="entry name" value="RNA_pol_Rpb2_7"/>
</dbReference>
<evidence type="ECO:0000256" key="1">
    <source>
        <dbReference type="ARBA" id="ARBA00004604"/>
    </source>
</evidence>
<dbReference type="InterPro" id="IPR007645">
    <property type="entry name" value="RNA_pol_Rpb2_3"/>
</dbReference>
<dbReference type="GO" id="GO:0003899">
    <property type="term" value="F:DNA-directed RNA polymerase activity"/>
    <property type="evidence" value="ECO:0007669"/>
    <property type="project" value="UniProtKB-EC"/>
</dbReference>
<comment type="similarity">
    <text evidence="2 12">Belongs to the RNA polymerase beta chain family.</text>
</comment>
<feature type="region of interest" description="Disordered" evidence="14">
    <location>
        <begin position="1"/>
        <end position="24"/>
    </location>
</feature>
<dbReference type="GO" id="GO:0005730">
    <property type="term" value="C:nucleolus"/>
    <property type="evidence" value="ECO:0007669"/>
    <property type="project" value="UniProtKB-SubCell"/>
</dbReference>
<dbReference type="Pfam" id="PF04563">
    <property type="entry name" value="RNA_pol_Rpb2_1"/>
    <property type="match status" value="1"/>
</dbReference>
<dbReference type="InterPro" id="IPR037033">
    <property type="entry name" value="DNA-dir_RNAP_su2_hyb_sf"/>
</dbReference>
<dbReference type="InterPro" id="IPR007644">
    <property type="entry name" value="RNA_pol_bsu_protrusion"/>
</dbReference>
<dbReference type="OrthoDB" id="10248617at2759"/>
<dbReference type="Pfam" id="PF06883">
    <property type="entry name" value="RNA_pol_Rpa2_4"/>
    <property type="match status" value="1"/>
</dbReference>
<dbReference type="SUPFAM" id="SSF64484">
    <property type="entry name" value="beta and beta-prime subunits of DNA dependent RNA-polymerase"/>
    <property type="match status" value="1"/>
</dbReference>
<evidence type="ECO:0000259" key="20">
    <source>
        <dbReference type="Pfam" id="PF06883"/>
    </source>
</evidence>
<evidence type="ECO:0000256" key="14">
    <source>
        <dbReference type="SAM" id="MobiDB-lite"/>
    </source>
</evidence>
<sequence length="1226" mass="136911">MPDGTYRGFDTLKREESFKNPTKKGSTVPILNEFVAPHIESFNALFDDSGLPNGDGNGKGLLSLGVQDIGEKVVFDYTGPVDEDGNPGLGNRLSFRIEQVSIALPMKAGNAKISETNQTMDSRAYPSEARERLTSYRGRMNIKLIWQVRGQQEEHAVIRDCGLVPIMVRSVRCNLRSMSSAELVKHHEEPEEFGGYFIINGNERLIRYLILPRRNHVISLNRPSFMNRGPSYTAHAVQIRCVRPDQTSATNTLHYLSNGNAMLRFSWRKQEYVIPIVLILKALFGASDKEIFEGIIMQDYENTFLTDRVELLLRSFKTYKLYTAEQCLEFLGDKFRVVLNMPEDWTNLALGYWLINKLVLVHLPEPRDKFRMILFMLRKLFSSVSSSSCSDNPDSPQHQEVLLPGYFYGMIIKEKLEEALTAIRIQIMQDVRLGNQSVDFFDARYVNKVIAKVNFDIGAKLSNFLATGNLVSPTGLDLQQASGFTIVAEKLNWYRYISHFRCIHRGAFFAELKTTTVRKLLPESWGFLCPVHTPDGSPCGLLNHLSRTCRIVTHPLPVAHLPGLLIANGMTGVHTPSIPAKGHRNIAVQLDGRMIGWASPALAEHLARSLRIWKTEKKFNVPLDLEIGYVPVAEGGQYPGLFLFSSRARMMRPVKYLLNGRDDSIGSFEQVYMDIAVKPEEIEPNVTTHVEHAPTNFLSILANLTPFSDFNQSPRNIYQCQMGKQTMGTPSTAIKHRTDNKLYRLQTGQTPIVRPELHNTYGMDSFPNGTNAVVAVISYTGYDMEDAMILNKSAHERGFAYGAIYKSQTIDLKDMKGSTKSVTSPNLHFGFGPDIRVGGEKFSDCMKILDFDGLPFIGSRIQSGDPLAAYIDDTSPGRTRFVKYKGGEECYIQEVRLLGNDADAECQKIHLTLRVPRGPVIGDKFSSRHGQKGVCSQKWPAIDMPFSESGMQPDVIINPHAFPSRMTIGMLVESMAGKSGAMHGIAQDATPFRFSEEDTAVDYFGKQLLAAGYNYYGNEPMYSGITGKEFAADIYLGVVFYQRLRHMVLDKFQVRTTGPVDQITQQPVKGRKRGGGIRFGEMERDALIAHGTSFLLQDRLMNCSDYSTAWVCRTCGSLISLGYEDISLGEEAQTGSLVSYGPKGEYCRVCRAAEQDREENERLAMAEGMNGVRVPQGDVRVALPAGNVLGSVKQGGDLDVVAVPYVFRYLCAELAAMGIAVSLEVR</sequence>
<evidence type="ECO:0000256" key="9">
    <source>
        <dbReference type="ARBA" id="ARBA00023163"/>
    </source>
</evidence>
<keyword evidence="4 13" id="KW-0808">Transferase</keyword>
<evidence type="ECO:0000256" key="6">
    <source>
        <dbReference type="ARBA" id="ARBA00022723"/>
    </source>
</evidence>
<dbReference type="Gene3D" id="3.90.1070.20">
    <property type="match status" value="1"/>
</dbReference>
<keyword evidence="6" id="KW-0479">Metal-binding</keyword>
<feature type="domain" description="RNA polymerase Rpb2" evidence="17">
    <location>
        <begin position="213"/>
        <end position="401"/>
    </location>
</feature>
<dbReference type="Gene3D" id="2.40.50.150">
    <property type="match status" value="1"/>
</dbReference>
<dbReference type="InterPro" id="IPR007120">
    <property type="entry name" value="DNA-dir_RNAP_su2_dom"/>
</dbReference>
<dbReference type="Pfam" id="PF04565">
    <property type="entry name" value="RNA_pol_Rpb2_3"/>
    <property type="match status" value="1"/>
</dbReference>
<dbReference type="GO" id="GO:0000428">
    <property type="term" value="C:DNA-directed RNA polymerase complex"/>
    <property type="evidence" value="ECO:0007669"/>
    <property type="project" value="UniProtKB-KW"/>
</dbReference>
<dbReference type="InterPro" id="IPR007642">
    <property type="entry name" value="RNA_pol_Rpb2_2"/>
</dbReference>
<dbReference type="GO" id="GO:0008270">
    <property type="term" value="F:zinc ion binding"/>
    <property type="evidence" value="ECO:0007669"/>
    <property type="project" value="UniProtKB-KW"/>
</dbReference>
<dbReference type="STRING" id="27342.A0A0H2SS61"/>
<keyword evidence="9 13" id="KW-0804">Transcription</keyword>
<dbReference type="InterPro" id="IPR007121">
    <property type="entry name" value="RNA_pol_bsu_CS"/>
</dbReference>
<dbReference type="Gene3D" id="3.90.1100.10">
    <property type="match status" value="1"/>
</dbReference>
<dbReference type="PANTHER" id="PTHR20856">
    <property type="entry name" value="DNA-DIRECTED RNA POLYMERASE I SUBUNIT 2"/>
    <property type="match status" value="1"/>
</dbReference>
<dbReference type="AlphaFoldDB" id="A0A0H2SS61"/>
<dbReference type="CDD" id="cd00653">
    <property type="entry name" value="RNA_pol_B_RPB2"/>
    <property type="match status" value="1"/>
</dbReference>
<dbReference type="Proteomes" id="UP000053477">
    <property type="component" value="Unassembled WGS sequence"/>
</dbReference>
<evidence type="ECO:0000259" key="19">
    <source>
        <dbReference type="Pfam" id="PF04565"/>
    </source>
</evidence>
<evidence type="ECO:0000256" key="2">
    <source>
        <dbReference type="ARBA" id="ARBA00006835"/>
    </source>
</evidence>
<dbReference type="InterPro" id="IPR014724">
    <property type="entry name" value="RNA_pol_RPB2_OB-fold"/>
</dbReference>
<comment type="catalytic activity">
    <reaction evidence="11">
        <text>RNA(n) + a ribonucleoside 5'-triphosphate = RNA(n+1) + diphosphate</text>
        <dbReference type="Rhea" id="RHEA:21248"/>
        <dbReference type="Rhea" id="RHEA-COMP:14527"/>
        <dbReference type="Rhea" id="RHEA-COMP:17342"/>
        <dbReference type="ChEBI" id="CHEBI:33019"/>
        <dbReference type="ChEBI" id="CHEBI:61557"/>
        <dbReference type="ChEBI" id="CHEBI:140395"/>
        <dbReference type="EC" id="2.7.7.6"/>
    </reaction>
    <physiologicalReaction direction="left-to-right" evidence="11">
        <dbReference type="Rhea" id="RHEA:21249"/>
    </physiologicalReaction>
</comment>
<evidence type="ECO:0000313" key="21">
    <source>
        <dbReference type="EMBL" id="KLO19936.1"/>
    </source>
</evidence>
<evidence type="ECO:0000259" key="16">
    <source>
        <dbReference type="Pfam" id="PF04560"/>
    </source>
</evidence>
<dbReference type="GO" id="GO:0032549">
    <property type="term" value="F:ribonucleoside binding"/>
    <property type="evidence" value="ECO:0007669"/>
    <property type="project" value="InterPro"/>
</dbReference>
<keyword evidence="7" id="KW-0863">Zinc-finger</keyword>
<dbReference type="FunFam" id="2.40.270.10:FF:000011">
    <property type="entry name" value="DNA-directed RNA polymerase subunit beta"/>
    <property type="match status" value="1"/>
</dbReference>
<dbReference type="FunFam" id="3.90.1100.10:FF:000008">
    <property type="entry name" value="DNA-directed RNA polymerase subunit beta"/>
    <property type="match status" value="1"/>
</dbReference>
<evidence type="ECO:0000256" key="12">
    <source>
        <dbReference type="RuleBase" id="RU000434"/>
    </source>
</evidence>
<evidence type="ECO:0000313" key="22">
    <source>
        <dbReference type="Proteomes" id="UP000053477"/>
    </source>
</evidence>